<reference evidence="2" key="1">
    <citation type="submission" date="2013-09" db="EMBL/GenBank/DDBJ databases">
        <title>Corchorus olitorius genome sequencing.</title>
        <authorList>
            <person name="Alam M."/>
            <person name="Haque M.S."/>
            <person name="Islam M.S."/>
            <person name="Emdad E.M."/>
            <person name="Islam M.M."/>
            <person name="Ahmed B."/>
            <person name="Halim A."/>
            <person name="Hossen Q.M.M."/>
            <person name="Hossain M.Z."/>
            <person name="Ahmed R."/>
            <person name="Khan M.M."/>
            <person name="Islam R."/>
            <person name="Rashid M.M."/>
            <person name="Khan S.A."/>
            <person name="Rahman M.S."/>
            <person name="Alam M."/>
            <person name="Yahiya A.S."/>
            <person name="Khan M.S."/>
            <person name="Azam M.S."/>
            <person name="Haque T."/>
            <person name="Lashkar M.Z.H."/>
            <person name="Akhand A.I."/>
            <person name="Morshed G."/>
            <person name="Roy S."/>
            <person name="Uddin K.S."/>
            <person name="Rabeya T."/>
            <person name="Hossain A.S."/>
            <person name="Chowdhury A."/>
            <person name="Snigdha A.R."/>
            <person name="Mortoza M.S."/>
            <person name="Matin S.A."/>
            <person name="Hoque S.M.E."/>
            <person name="Islam M.K."/>
            <person name="Roy D.K."/>
            <person name="Haider R."/>
            <person name="Moosa M.M."/>
            <person name="Elias S.M."/>
            <person name="Hasan A.M."/>
            <person name="Jahan S."/>
            <person name="Shafiuddin M."/>
            <person name="Mahmood N."/>
            <person name="Shommy N.S."/>
        </authorList>
    </citation>
    <scope>NUCLEOTIDE SEQUENCE [LARGE SCALE GENOMIC DNA]</scope>
    <source>
        <strain evidence="2">cv. O-4</strain>
    </source>
</reference>
<name>A0A1R3GZY6_9ROSI</name>
<evidence type="ECO:0000313" key="2">
    <source>
        <dbReference type="Proteomes" id="UP000187203"/>
    </source>
</evidence>
<organism evidence="1 2">
    <name type="scientific">Corchorus olitorius</name>
    <dbReference type="NCBI Taxonomy" id="93759"/>
    <lineage>
        <taxon>Eukaryota</taxon>
        <taxon>Viridiplantae</taxon>
        <taxon>Streptophyta</taxon>
        <taxon>Embryophyta</taxon>
        <taxon>Tracheophyta</taxon>
        <taxon>Spermatophyta</taxon>
        <taxon>Magnoliopsida</taxon>
        <taxon>eudicotyledons</taxon>
        <taxon>Gunneridae</taxon>
        <taxon>Pentapetalae</taxon>
        <taxon>rosids</taxon>
        <taxon>malvids</taxon>
        <taxon>Malvales</taxon>
        <taxon>Malvaceae</taxon>
        <taxon>Grewioideae</taxon>
        <taxon>Apeibeae</taxon>
        <taxon>Corchorus</taxon>
    </lineage>
</organism>
<dbReference type="OrthoDB" id="637682at2759"/>
<dbReference type="AlphaFoldDB" id="A0A1R3GZY6"/>
<dbReference type="EMBL" id="AWUE01021084">
    <property type="protein sequence ID" value="OMO63674.1"/>
    <property type="molecule type" value="Genomic_DNA"/>
</dbReference>
<protein>
    <submittedName>
        <fullName evidence="1">Uncharacterized protein</fullName>
    </submittedName>
</protein>
<sequence length="63" mass="7364">MELQPQITRSNMMWALKMKESKFLITFVKCHPEDVVTELLEFYKNAKCVKQLAEASKNKGNPF</sequence>
<gene>
    <name evidence="1" type="ORF">COLO4_32247</name>
</gene>
<accession>A0A1R3GZY6</accession>
<comment type="caution">
    <text evidence="1">The sequence shown here is derived from an EMBL/GenBank/DDBJ whole genome shotgun (WGS) entry which is preliminary data.</text>
</comment>
<proteinExistence type="predicted"/>
<keyword evidence="2" id="KW-1185">Reference proteome</keyword>
<dbReference type="Proteomes" id="UP000187203">
    <property type="component" value="Unassembled WGS sequence"/>
</dbReference>
<evidence type="ECO:0000313" key="1">
    <source>
        <dbReference type="EMBL" id="OMO63674.1"/>
    </source>
</evidence>